<proteinExistence type="predicted"/>
<feature type="domain" description="Thioredoxin" evidence="4">
    <location>
        <begin position="53"/>
        <end position="192"/>
    </location>
</feature>
<dbReference type="CDD" id="cd02947">
    <property type="entry name" value="TRX_family"/>
    <property type="match status" value="1"/>
</dbReference>
<evidence type="ECO:0000313" key="6">
    <source>
        <dbReference type="RefSeq" id="XP_022146703.1"/>
    </source>
</evidence>
<dbReference type="Pfam" id="PF00085">
    <property type="entry name" value="Thioredoxin"/>
    <property type="match status" value="1"/>
</dbReference>
<dbReference type="OrthoDB" id="2121326at2759"/>
<evidence type="ECO:0000256" key="2">
    <source>
        <dbReference type="ARBA" id="ARBA00023157"/>
    </source>
</evidence>
<keyword evidence="1" id="KW-0249">Electron transport</keyword>
<gene>
    <name evidence="6" type="primary">LOC111015843</name>
</gene>
<dbReference type="Proteomes" id="UP000504603">
    <property type="component" value="Unplaced"/>
</dbReference>
<keyword evidence="3" id="KW-0676">Redox-active center</keyword>
<dbReference type="PROSITE" id="PS51352">
    <property type="entry name" value="THIOREDOXIN_2"/>
    <property type="match status" value="1"/>
</dbReference>
<keyword evidence="5" id="KW-1185">Reference proteome</keyword>
<dbReference type="GeneID" id="111015843"/>
<reference evidence="6" key="1">
    <citation type="submission" date="2025-08" db="UniProtKB">
        <authorList>
            <consortium name="RefSeq"/>
        </authorList>
    </citation>
    <scope>IDENTIFICATION</scope>
    <source>
        <strain evidence="6">OHB3-1</strain>
    </source>
</reference>
<accession>A0A6J1CZ91</accession>
<dbReference type="PANTHER" id="PTHR46115">
    <property type="entry name" value="THIOREDOXIN-LIKE PROTEIN 1"/>
    <property type="match status" value="1"/>
</dbReference>
<dbReference type="InterPro" id="IPR013766">
    <property type="entry name" value="Thioredoxin_domain"/>
</dbReference>
<keyword evidence="1" id="KW-0813">Transport</keyword>
<dbReference type="AlphaFoldDB" id="A0A6J1CZ91"/>
<sequence>MVRNLVARWRVLRRVLDDGRRLGSCYRNYSVLNRSETIIGSRSSSSLPKLPFSSSSSNAPDFHFPTPSFQHRRPICSASDPSNIVLITSEDQFNKALRKARDEALPAIFYFTAAWCGPCRLVSPVIKELSKDHPQVTTYKIDIDQEGLVRTLNELNITSVPTFHFFQSGKKAGEIIGADVAGIKNIVEKLYK</sequence>
<name>A0A6J1CZ91_MOMCH</name>
<dbReference type="KEGG" id="mcha:111015843"/>
<organism evidence="5 6">
    <name type="scientific">Momordica charantia</name>
    <name type="common">Bitter gourd</name>
    <name type="synonym">Balsam pear</name>
    <dbReference type="NCBI Taxonomy" id="3673"/>
    <lineage>
        <taxon>Eukaryota</taxon>
        <taxon>Viridiplantae</taxon>
        <taxon>Streptophyta</taxon>
        <taxon>Embryophyta</taxon>
        <taxon>Tracheophyta</taxon>
        <taxon>Spermatophyta</taxon>
        <taxon>Magnoliopsida</taxon>
        <taxon>eudicotyledons</taxon>
        <taxon>Gunneridae</taxon>
        <taxon>Pentapetalae</taxon>
        <taxon>rosids</taxon>
        <taxon>fabids</taxon>
        <taxon>Cucurbitales</taxon>
        <taxon>Cucurbitaceae</taxon>
        <taxon>Momordiceae</taxon>
        <taxon>Momordica</taxon>
    </lineage>
</organism>
<dbReference type="InterPro" id="IPR036249">
    <property type="entry name" value="Thioredoxin-like_sf"/>
</dbReference>
<protein>
    <submittedName>
        <fullName evidence="6">Thioredoxin O2, mitochondrial-like</fullName>
    </submittedName>
</protein>
<dbReference type="RefSeq" id="XP_022146703.1">
    <property type="nucleotide sequence ID" value="XM_022291011.1"/>
</dbReference>
<keyword evidence="2" id="KW-1015">Disulfide bond</keyword>
<dbReference type="SUPFAM" id="SSF52833">
    <property type="entry name" value="Thioredoxin-like"/>
    <property type="match status" value="1"/>
</dbReference>
<dbReference type="Gene3D" id="3.40.30.10">
    <property type="entry name" value="Glutaredoxin"/>
    <property type="match status" value="1"/>
</dbReference>
<evidence type="ECO:0000256" key="1">
    <source>
        <dbReference type="ARBA" id="ARBA00022982"/>
    </source>
</evidence>
<evidence type="ECO:0000256" key="3">
    <source>
        <dbReference type="ARBA" id="ARBA00023284"/>
    </source>
</evidence>
<evidence type="ECO:0000259" key="4">
    <source>
        <dbReference type="PROSITE" id="PS51352"/>
    </source>
</evidence>
<evidence type="ECO:0000313" key="5">
    <source>
        <dbReference type="Proteomes" id="UP000504603"/>
    </source>
</evidence>
<dbReference type="FunFam" id="3.40.30.10:FF:000245">
    <property type="entry name" value="Thioredoxin"/>
    <property type="match status" value="1"/>
</dbReference>